<keyword evidence="6" id="KW-0695">RNA-directed DNA polymerase</keyword>
<dbReference type="GO" id="GO:0015074">
    <property type="term" value="P:DNA integration"/>
    <property type="evidence" value="ECO:0007669"/>
    <property type="project" value="InterPro"/>
</dbReference>
<keyword evidence="3" id="KW-0540">Nuclease</keyword>
<evidence type="ECO:0000256" key="2">
    <source>
        <dbReference type="ARBA" id="ARBA00022695"/>
    </source>
</evidence>
<dbReference type="GO" id="GO:0003964">
    <property type="term" value="F:RNA-directed DNA polymerase activity"/>
    <property type="evidence" value="ECO:0007669"/>
    <property type="project" value="UniProtKB-KW"/>
</dbReference>
<evidence type="ECO:0000256" key="4">
    <source>
        <dbReference type="ARBA" id="ARBA00022759"/>
    </source>
</evidence>
<evidence type="ECO:0000259" key="7">
    <source>
        <dbReference type="PROSITE" id="PS50994"/>
    </source>
</evidence>
<name>A0A7K4X215_9TYRA</name>
<dbReference type="InterPro" id="IPR001584">
    <property type="entry name" value="Integrase_cat-core"/>
</dbReference>
<keyword evidence="2" id="KW-0548">Nucleotidyltransferase</keyword>
<dbReference type="AlphaFoldDB" id="A0A7K4X215"/>
<sequence>RHLLAALEYMGVPKQIKTDNGPSYVAKSTQEFLALWGVERRTGIPHSPTGQAIVERAHCT</sequence>
<dbReference type="InterPro" id="IPR012337">
    <property type="entry name" value="RNaseH-like_sf"/>
</dbReference>
<dbReference type="PROSITE" id="PS50994">
    <property type="entry name" value="INTEGRASE"/>
    <property type="match status" value="1"/>
</dbReference>
<dbReference type="GO" id="GO:0016787">
    <property type="term" value="F:hydrolase activity"/>
    <property type="evidence" value="ECO:0007669"/>
    <property type="project" value="UniProtKB-KW"/>
</dbReference>
<dbReference type="Pfam" id="PF00665">
    <property type="entry name" value="rve"/>
    <property type="match status" value="1"/>
</dbReference>
<protein>
    <submittedName>
        <fullName evidence="8">POK19 protein</fullName>
    </submittedName>
</protein>
<keyword evidence="1" id="KW-0808">Transferase</keyword>
<keyword evidence="5" id="KW-0378">Hydrolase</keyword>
<dbReference type="SUPFAM" id="SSF53098">
    <property type="entry name" value="Ribonuclease H-like"/>
    <property type="match status" value="1"/>
</dbReference>
<proteinExistence type="predicted"/>
<organism evidence="8 9">
    <name type="scientific">Tachuris rubrigastra</name>
    <dbReference type="NCBI Taxonomy" id="495162"/>
    <lineage>
        <taxon>Eukaryota</taxon>
        <taxon>Metazoa</taxon>
        <taxon>Chordata</taxon>
        <taxon>Craniata</taxon>
        <taxon>Vertebrata</taxon>
        <taxon>Euteleostomi</taxon>
        <taxon>Archelosauria</taxon>
        <taxon>Archosauria</taxon>
        <taxon>Dinosauria</taxon>
        <taxon>Saurischia</taxon>
        <taxon>Theropoda</taxon>
        <taxon>Coelurosauria</taxon>
        <taxon>Aves</taxon>
        <taxon>Neognathae</taxon>
        <taxon>Neoaves</taxon>
        <taxon>Telluraves</taxon>
        <taxon>Australaves</taxon>
        <taxon>Passeriformes</taxon>
        <taxon>Tyrannidae</taxon>
        <taxon>Tachuris</taxon>
    </lineage>
</organism>
<evidence type="ECO:0000313" key="9">
    <source>
        <dbReference type="Proteomes" id="UP000540952"/>
    </source>
</evidence>
<reference evidence="8 9" key="1">
    <citation type="submission" date="2019-09" db="EMBL/GenBank/DDBJ databases">
        <title>Bird 10,000 Genomes (B10K) Project - Family phase.</title>
        <authorList>
            <person name="Zhang G."/>
        </authorList>
    </citation>
    <scope>NUCLEOTIDE SEQUENCE [LARGE SCALE GENOMIC DNA]</scope>
    <source>
        <strain evidence="8">B10K-CU-031-13</strain>
        <tissue evidence="8">Muscle</tissue>
    </source>
</reference>
<evidence type="ECO:0000256" key="3">
    <source>
        <dbReference type="ARBA" id="ARBA00022722"/>
    </source>
</evidence>
<dbReference type="PANTHER" id="PTHR41694:SF3">
    <property type="entry name" value="RNA-DIRECTED DNA POLYMERASE-RELATED"/>
    <property type="match status" value="1"/>
</dbReference>
<dbReference type="Gene3D" id="3.30.420.10">
    <property type="entry name" value="Ribonuclease H-like superfamily/Ribonuclease H"/>
    <property type="match status" value="1"/>
</dbReference>
<keyword evidence="9" id="KW-1185">Reference proteome</keyword>
<dbReference type="Proteomes" id="UP000540952">
    <property type="component" value="Unassembled WGS sequence"/>
</dbReference>
<dbReference type="EMBL" id="VZRD01001469">
    <property type="protein sequence ID" value="NWR40570.1"/>
    <property type="molecule type" value="Genomic_DNA"/>
</dbReference>
<comment type="caution">
    <text evidence="8">The sequence shown here is derived from an EMBL/GenBank/DDBJ whole genome shotgun (WGS) entry which is preliminary data.</text>
</comment>
<evidence type="ECO:0000256" key="1">
    <source>
        <dbReference type="ARBA" id="ARBA00022679"/>
    </source>
</evidence>
<dbReference type="InterPro" id="IPR036397">
    <property type="entry name" value="RNaseH_sf"/>
</dbReference>
<gene>
    <name evidence="8" type="primary">Ervk19_2</name>
    <name evidence="8" type="ORF">TACRUB_R15478</name>
</gene>
<evidence type="ECO:0000256" key="5">
    <source>
        <dbReference type="ARBA" id="ARBA00022801"/>
    </source>
</evidence>
<feature type="non-terminal residue" evidence="8">
    <location>
        <position position="60"/>
    </location>
</feature>
<dbReference type="PANTHER" id="PTHR41694">
    <property type="entry name" value="ENDOGENOUS RETROVIRUS GROUP K MEMBER POL PROTEIN"/>
    <property type="match status" value="1"/>
</dbReference>
<feature type="domain" description="Integrase catalytic" evidence="7">
    <location>
        <begin position="1"/>
        <end position="60"/>
    </location>
</feature>
<accession>A0A7K4X215</accession>
<dbReference type="GO" id="GO:0035613">
    <property type="term" value="F:RNA stem-loop binding"/>
    <property type="evidence" value="ECO:0007669"/>
    <property type="project" value="TreeGrafter"/>
</dbReference>
<feature type="non-terminal residue" evidence="8">
    <location>
        <position position="1"/>
    </location>
</feature>
<keyword evidence="4" id="KW-0255">Endonuclease</keyword>
<evidence type="ECO:0000256" key="6">
    <source>
        <dbReference type="ARBA" id="ARBA00022918"/>
    </source>
</evidence>
<evidence type="ECO:0000313" key="8">
    <source>
        <dbReference type="EMBL" id="NWR40570.1"/>
    </source>
</evidence>
<dbReference type="GO" id="GO:0004519">
    <property type="term" value="F:endonuclease activity"/>
    <property type="evidence" value="ECO:0007669"/>
    <property type="project" value="UniProtKB-KW"/>
</dbReference>